<dbReference type="Proteomes" id="UP001632038">
    <property type="component" value="Unassembled WGS sequence"/>
</dbReference>
<evidence type="ECO:0000313" key="3">
    <source>
        <dbReference type="Proteomes" id="UP001632038"/>
    </source>
</evidence>
<evidence type="ECO:0000256" key="1">
    <source>
        <dbReference type="SAM" id="MobiDB-lite"/>
    </source>
</evidence>
<dbReference type="EMBL" id="JAVIJP010000029">
    <property type="protein sequence ID" value="KAL3633455.1"/>
    <property type="molecule type" value="Genomic_DNA"/>
</dbReference>
<feature type="region of interest" description="Disordered" evidence="1">
    <location>
        <begin position="123"/>
        <end position="150"/>
    </location>
</feature>
<evidence type="ECO:0000313" key="2">
    <source>
        <dbReference type="EMBL" id="KAL3633455.1"/>
    </source>
</evidence>
<sequence length="273" mass="29515">MKSIPNYIPTDPNFLHTAVRGVNVTGSEIGTGIGMPDMFPSSNCLMTKQLELPSTGFWDSSTSPGIGMGMLDMFPSTNFPMTNQLELPSTCSWDSPTTPGTGMGMPDIFPSTNFPVTNQLDIPSASSWDSSTTPGTGTGVPDMFSPSNYPMTNQLELPGASYLDSSTSPGISTFSILPDISDAGLYGIQNVRIGDVFEQFALTTSCPISSSPHEMRELSPTHVINQLGKGKFLYSERFKSKRYPVKPLPVILPANLEATSRPSIERDTRLLRD</sequence>
<gene>
    <name evidence="2" type="ORF">CASFOL_022217</name>
</gene>
<proteinExistence type="predicted"/>
<accession>A0ABD3CU12</accession>
<organism evidence="2 3">
    <name type="scientific">Castilleja foliolosa</name>
    <dbReference type="NCBI Taxonomy" id="1961234"/>
    <lineage>
        <taxon>Eukaryota</taxon>
        <taxon>Viridiplantae</taxon>
        <taxon>Streptophyta</taxon>
        <taxon>Embryophyta</taxon>
        <taxon>Tracheophyta</taxon>
        <taxon>Spermatophyta</taxon>
        <taxon>Magnoliopsida</taxon>
        <taxon>eudicotyledons</taxon>
        <taxon>Gunneridae</taxon>
        <taxon>Pentapetalae</taxon>
        <taxon>asterids</taxon>
        <taxon>lamiids</taxon>
        <taxon>Lamiales</taxon>
        <taxon>Orobanchaceae</taxon>
        <taxon>Pedicularideae</taxon>
        <taxon>Castillejinae</taxon>
        <taxon>Castilleja</taxon>
    </lineage>
</organism>
<reference evidence="3" key="1">
    <citation type="journal article" date="2024" name="IScience">
        <title>Strigolactones Initiate the Formation of Haustorium-like Structures in Castilleja.</title>
        <authorList>
            <person name="Buerger M."/>
            <person name="Peterson D."/>
            <person name="Chory J."/>
        </authorList>
    </citation>
    <scope>NUCLEOTIDE SEQUENCE [LARGE SCALE GENOMIC DNA]</scope>
</reference>
<keyword evidence="3" id="KW-1185">Reference proteome</keyword>
<comment type="caution">
    <text evidence="2">The sequence shown here is derived from an EMBL/GenBank/DDBJ whole genome shotgun (WGS) entry which is preliminary data.</text>
</comment>
<name>A0ABD3CU12_9LAMI</name>
<protein>
    <submittedName>
        <fullName evidence="2">Uncharacterized protein</fullName>
    </submittedName>
</protein>
<feature type="compositionally biased region" description="Low complexity" evidence="1">
    <location>
        <begin position="126"/>
        <end position="135"/>
    </location>
</feature>
<dbReference type="AlphaFoldDB" id="A0ABD3CU12"/>